<dbReference type="EMBL" id="WNYA01034305">
    <property type="protein sequence ID" value="KAG8537071.1"/>
    <property type="molecule type" value="Genomic_DNA"/>
</dbReference>
<comment type="caution">
    <text evidence="3">The sequence shown here is derived from an EMBL/GenBank/DDBJ whole genome shotgun (WGS) entry which is preliminary data.</text>
</comment>
<organism evidence="3 4">
    <name type="scientific">Engystomops pustulosus</name>
    <name type="common">Tungara frog</name>
    <name type="synonym">Physalaemus pustulosus</name>
    <dbReference type="NCBI Taxonomy" id="76066"/>
    <lineage>
        <taxon>Eukaryota</taxon>
        <taxon>Metazoa</taxon>
        <taxon>Chordata</taxon>
        <taxon>Craniata</taxon>
        <taxon>Vertebrata</taxon>
        <taxon>Euteleostomi</taxon>
        <taxon>Amphibia</taxon>
        <taxon>Batrachia</taxon>
        <taxon>Anura</taxon>
        <taxon>Neobatrachia</taxon>
        <taxon>Hyloidea</taxon>
        <taxon>Leptodactylidae</taxon>
        <taxon>Leiuperinae</taxon>
        <taxon>Engystomops</taxon>
    </lineage>
</organism>
<evidence type="ECO:0000313" key="4">
    <source>
        <dbReference type="Proteomes" id="UP000824782"/>
    </source>
</evidence>
<dbReference type="AlphaFoldDB" id="A0AAV6YK71"/>
<protein>
    <submittedName>
        <fullName evidence="3">Uncharacterized protein</fullName>
    </submittedName>
</protein>
<gene>
    <name evidence="3" type="ORF">GDO81_025136</name>
</gene>
<keyword evidence="2" id="KW-0472">Membrane</keyword>
<keyword evidence="2" id="KW-0812">Transmembrane</keyword>
<evidence type="ECO:0000313" key="3">
    <source>
        <dbReference type="EMBL" id="KAG8537071.1"/>
    </source>
</evidence>
<dbReference type="Proteomes" id="UP000824782">
    <property type="component" value="Unassembled WGS sequence"/>
</dbReference>
<keyword evidence="2" id="KW-1133">Transmembrane helix</keyword>
<evidence type="ECO:0000256" key="2">
    <source>
        <dbReference type="SAM" id="Phobius"/>
    </source>
</evidence>
<keyword evidence="4" id="KW-1185">Reference proteome</keyword>
<proteinExistence type="predicted"/>
<feature type="region of interest" description="Disordered" evidence="1">
    <location>
        <begin position="106"/>
        <end position="162"/>
    </location>
</feature>
<sequence length="184" mass="19979">MAAVLETLKPVQVPLFTILCASVYLLMVPVMSVTLIGCRHAPPPCSSERYQRLRTTCPGMPRGRFLLSSCCRFRSCSCLQVREACPGPKRSVRRCAGRWWRRTRPGRATRASARSSTCTAPPSARSSTSGRCSIPSQRDPGAAAPPSPPPATGSGEAPQIMRRNRIKMAAAARAGEVQVRKRSQ</sequence>
<evidence type="ECO:0000256" key="1">
    <source>
        <dbReference type="SAM" id="MobiDB-lite"/>
    </source>
</evidence>
<accession>A0AAV6YK71</accession>
<reference evidence="3" key="1">
    <citation type="thesis" date="2020" institute="ProQuest LLC" country="789 East Eisenhower Parkway, Ann Arbor, MI, USA">
        <title>Comparative Genomics and Chromosome Evolution.</title>
        <authorList>
            <person name="Mudd A.B."/>
        </authorList>
    </citation>
    <scope>NUCLEOTIDE SEQUENCE</scope>
    <source>
        <strain evidence="3">237g6f4</strain>
        <tissue evidence="3">Blood</tissue>
    </source>
</reference>
<feature type="compositionally biased region" description="Polar residues" evidence="1">
    <location>
        <begin position="112"/>
        <end position="136"/>
    </location>
</feature>
<feature type="transmembrane region" description="Helical" evidence="2">
    <location>
        <begin position="15"/>
        <end position="38"/>
    </location>
</feature>
<name>A0AAV6YK71_ENGPU</name>